<name>A0A0M2SQ75_9BACI</name>
<sequence length="245" mass="27959">MSQLIVENIRKSFHKKTVLDDISFTVEDGEFVSLLGPSGSGKSTLFHLIGGLYEPDSGDFYLDGKKITGKRGSISYTPQSPSLFPWRTVLKNIMLGSELFGKPDEQEARVMLEKAGLGGYENAYPHQLSGGMRQRVAFVRSLLSPQSFICLDEPFSALDELTRLEMQKWLLAIWGQNRRSVLFITHSIEEAIFLSDRIIVLSSNPATLKREFKIPFPRPREEDILLTEEFLKWKKEIYQELKVLQ</sequence>
<dbReference type="EMBL" id="LAYY01000032">
    <property type="protein sequence ID" value="KKK36383.1"/>
    <property type="molecule type" value="Genomic_DNA"/>
</dbReference>
<keyword evidence="1" id="KW-0813">Transport</keyword>
<dbReference type="SUPFAM" id="SSF52540">
    <property type="entry name" value="P-loop containing nucleoside triphosphate hydrolases"/>
    <property type="match status" value="1"/>
</dbReference>
<dbReference type="InterPro" id="IPR003593">
    <property type="entry name" value="AAA+_ATPase"/>
</dbReference>
<evidence type="ECO:0000256" key="1">
    <source>
        <dbReference type="ARBA" id="ARBA00022448"/>
    </source>
</evidence>
<dbReference type="PATRIC" id="fig|1408103.3.peg.4333"/>
<dbReference type="OrthoDB" id="9802264at2"/>
<dbReference type="RefSeq" id="WP_046525458.1">
    <property type="nucleotide sequence ID" value="NZ_LAYY01000032.1"/>
</dbReference>
<dbReference type="PANTHER" id="PTHR42788">
    <property type="entry name" value="TAURINE IMPORT ATP-BINDING PROTEIN-RELATED"/>
    <property type="match status" value="1"/>
</dbReference>
<dbReference type="InterPro" id="IPR003439">
    <property type="entry name" value="ABC_transporter-like_ATP-bd"/>
</dbReference>
<dbReference type="PANTHER" id="PTHR42788:SF2">
    <property type="entry name" value="ABC TRANSPORTER ATP-BINDING PROTEIN"/>
    <property type="match status" value="1"/>
</dbReference>
<evidence type="ECO:0000313" key="6">
    <source>
        <dbReference type="Proteomes" id="UP000034166"/>
    </source>
</evidence>
<dbReference type="CDD" id="cd03293">
    <property type="entry name" value="ABC_NrtD_SsuB_transporters"/>
    <property type="match status" value="1"/>
</dbReference>
<reference evidence="5 6" key="1">
    <citation type="submission" date="2015-04" db="EMBL/GenBank/DDBJ databases">
        <title>Taxonomic description and genome sequence of Bacillus campisalis sp. nov., a novel member of the genus Bacillus isolated from solar saltern.</title>
        <authorList>
            <person name="Mathan Kumar R."/>
            <person name="Kaur G."/>
            <person name="Kumar A."/>
            <person name="Singh N.K."/>
            <person name="Kaur N."/>
            <person name="Kumar N."/>
            <person name="Mayilraj S."/>
        </authorList>
    </citation>
    <scope>NUCLEOTIDE SEQUENCE [LARGE SCALE GENOMIC DNA]</scope>
    <source>
        <strain evidence="5 6">SA2-6</strain>
    </source>
</reference>
<evidence type="ECO:0000259" key="4">
    <source>
        <dbReference type="PROSITE" id="PS50893"/>
    </source>
</evidence>
<dbReference type="InterPro" id="IPR050166">
    <property type="entry name" value="ABC_transporter_ATP-bind"/>
</dbReference>
<evidence type="ECO:0000256" key="2">
    <source>
        <dbReference type="ARBA" id="ARBA00022741"/>
    </source>
</evidence>
<dbReference type="Pfam" id="PF00005">
    <property type="entry name" value="ABC_tran"/>
    <property type="match status" value="1"/>
</dbReference>
<dbReference type="InterPro" id="IPR027417">
    <property type="entry name" value="P-loop_NTPase"/>
</dbReference>
<feature type="domain" description="ABC transporter" evidence="4">
    <location>
        <begin position="4"/>
        <end position="228"/>
    </location>
</feature>
<gene>
    <name evidence="5" type="ORF">WQ57_19575</name>
</gene>
<dbReference type="SMART" id="SM00382">
    <property type="entry name" value="AAA"/>
    <property type="match status" value="1"/>
</dbReference>
<protein>
    <submittedName>
        <fullName evidence="5">ABC transporter ATP-binding protein</fullName>
    </submittedName>
</protein>
<dbReference type="Proteomes" id="UP000034166">
    <property type="component" value="Unassembled WGS sequence"/>
</dbReference>
<dbReference type="AlphaFoldDB" id="A0A0M2SQ75"/>
<dbReference type="InterPro" id="IPR017871">
    <property type="entry name" value="ABC_transporter-like_CS"/>
</dbReference>
<dbReference type="GO" id="GO:0016887">
    <property type="term" value="F:ATP hydrolysis activity"/>
    <property type="evidence" value="ECO:0007669"/>
    <property type="project" value="InterPro"/>
</dbReference>
<proteinExistence type="predicted"/>
<dbReference type="Gene3D" id="3.40.50.300">
    <property type="entry name" value="P-loop containing nucleotide triphosphate hydrolases"/>
    <property type="match status" value="1"/>
</dbReference>
<evidence type="ECO:0000256" key="3">
    <source>
        <dbReference type="ARBA" id="ARBA00022840"/>
    </source>
</evidence>
<dbReference type="PROSITE" id="PS00211">
    <property type="entry name" value="ABC_TRANSPORTER_1"/>
    <property type="match status" value="1"/>
</dbReference>
<dbReference type="PROSITE" id="PS50893">
    <property type="entry name" value="ABC_TRANSPORTER_2"/>
    <property type="match status" value="1"/>
</dbReference>
<keyword evidence="6" id="KW-1185">Reference proteome</keyword>
<organism evidence="5 6">
    <name type="scientific">Mesobacillus campisalis</name>
    <dbReference type="NCBI Taxonomy" id="1408103"/>
    <lineage>
        <taxon>Bacteria</taxon>
        <taxon>Bacillati</taxon>
        <taxon>Bacillota</taxon>
        <taxon>Bacilli</taxon>
        <taxon>Bacillales</taxon>
        <taxon>Bacillaceae</taxon>
        <taxon>Mesobacillus</taxon>
    </lineage>
</organism>
<accession>A0A0M2SQ75</accession>
<keyword evidence="3 5" id="KW-0067">ATP-binding</keyword>
<keyword evidence="2" id="KW-0547">Nucleotide-binding</keyword>
<evidence type="ECO:0000313" key="5">
    <source>
        <dbReference type="EMBL" id="KKK36383.1"/>
    </source>
</evidence>
<comment type="caution">
    <text evidence="5">The sequence shown here is derived from an EMBL/GenBank/DDBJ whole genome shotgun (WGS) entry which is preliminary data.</text>
</comment>
<dbReference type="GO" id="GO:0005524">
    <property type="term" value="F:ATP binding"/>
    <property type="evidence" value="ECO:0007669"/>
    <property type="project" value="UniProtKB-KW"/>
</dbReference>